<dbReference type="GO" id="GO:0000287">
    <property type="term" value="F:magnesium ion binding"/>
    <property type="evidence" value="ECO:0007669"/>
    <property type="project" value="UniProtKB-UniRule"/>
</dbReference>
<comment type="miscellaneous">
    <text evidence="10">A single active site specifically recognizes both ATP and CTP and is responsible for their addition.</text>
</comment>
<feature type="binding site" evidence="10">
    <location>
        <position position="62"/>
    </location>
    <ligand>
        <name>ATP</name>
        <dbReference type="ChEBI" id="CHEBI:30616"/>
    </ligand>
</feature>
<dbReference type="RefSeq" id="WP_008387245.1">
    <property type="nucleotide sequence ID" value="NZ_AOIV01000027.1"/>
</dbReference>
<evidence type="ECO:0000259" key="11">
    <source>
        <dbReference type="Pfam" id="PF01909"/>
    </source>
</evidence>
<feature type="binding site" evidence="10">
    <location>
        <position position="73"/>
    </location>
    <ligand>
        <name>Mg(2+)</name>
        <dbReference type="ChEBI" id="CHEBI:18420"/>
    </ligand>
</feature>
<reference evidence="14 15" key="1">
    <citation type="journal article" date="2014" name="PLoS Genet.">
        <title>Phylogenetically driven sequencing of extremely halophilic archaea reveals strategies for static and dynamic osmo-response.</title>
        <authorList>
            <person name="Becker E.A."/>
            <person name="Seitzer P.M."/>
            <person name="Tritt A."/>
            <person name="Larsen D."/>
            <person name="Krusor M."/>
            <person name="Yao A.I."/>
            <person name="Wu D."/>
            <person name="Madern D."/>
            <person name="Eisen J.A."/>
            <person name="Darling A.E."/>
            <person name="Facciotti M.T."/>
        </authorList>
    </citation>
    <scope>NUCLEOTIDE SEQUENCE [LARGE SCALE GENOMIC DNA]</scope>
    <source>
        <strain evidence="14 15">JCM 14848</strain>
    </source>
</reference>
<dbReference type="EMBL" id="AOIV01000027">
    <property type="protein sequence ID" value="ELZ29872.1"/>
    <property type="molecule type" value="Genomic_DNA"/>
</dbReference>
<comment type="function">
    <text evidence="10">Catalyzes the addition and repair of the essential 3'-terminal CCA sequence in tRNAs without using a nucleic acid template. Adds these three nucleotides in the order of C, C, and A to the tRNA nucleotide-73, using CTP and ATP as substrates and producing inorganic pyrophosphate. tRNA 3'-terminal CCA addition is required both for tRNA processing and repair. Also involved in tRNA surveillance by mediating tandem CCA addition to generate a CCACCA at the 3' terminus of unstable tRNAs. While stable tRNAs receive only 3'-terminal CCA, unstable tRNAs are marked with CCACCA and rapidly degraded.</text>
</comment>
<dbReference type="SUPFAM" id="SSF55003">
    <property type="entry name" value="PAP/Archaeal CCA-adding enzyme, C-terminal domain"/>
    <property type="match status" value="1"/>
</dbReference>
<dbReference type="Gene3D" id="1.10.1410.30">
    <property type="entry name" value="CCA tRNA nucleotidyltransferase, domain 2"/>
    <property type="match status" value="1"/>
</dbReference>
<evidence type="ECO:0000256" key="8">
    <source>
        <dbReference type="ARBA" id="ARBA00022842"/>
    </source>
</evidence>
<dbReference type="Pfam" id="PF21133">
    <property type="entry name" value="CAA_C"/>
    <property type="match status" value="1"/>
</dbReference>
<dbReference type="GO" id="GO:0004810">
    <property type="term" value="F:CCA tRNA nucleotidyltransferase activity"/>
    <property type="evidence" value="ECO:0007669"/>
    <property type="project" value="UniProtKB-UniRule"/>
</dbReference>
<evidence type="ECO:0000259" key="12">
    <source>
        <dbReference type="Pfam" id="PF09249"/>
    </source>
</evidence>
<dbReference type="GO" id="GO:0042245">
    <property type="term" value="P:RNA repair"/>
    <property type="evidence" value="ECO:0007669"/>
    <property type="project" value="UniProtKB-KW"/>
</dbReference>
<dbReference type="GO" id="GO:0160016">
    <property type="term" value="F:CCACCA tRNA nucleotidyltransferase activity"/>
    <property type="evidence" value="ECO:0007669"/>
    <property type="project" value="RHEA"/>
</dbReference>
<keyword evidence="9 10" id="KW-0694">RNA-binding</keyword>
<dbReference type="PANTHER" id="PTHR39643:SF1">
    <property type="entry name" value="CCA-ADDING ENZYME"/>
    <property type="match status" value="1"/>
</dbReference>
<organism evidence="14 15">
    <name type="scientific">Halogeometricum pallidum JCM 14848</name>
    <dbReference type="NCBI Taxonomy" id="1227487"/>
    <lineage>
        <taxon>Archaea</taxon>
        <taxon>Methanobacteriati</taxon>
        <taxon>Methanobacteriota</taxon>
        <taxon>Stenosarchaea group</taxon>
        <taxon>Halobacteria</taxon>
        <taxon>Halobacteriales</taxon>
        <taxon>Haloferacaceae</taxon>
        <taxon>Halogeometricum</taxon>
    </lineage>
</organism>
<feature type="binding site" evidence="10">
    <location>
        <position position="165"/>
    </location>
    <ligand>
        <name>CTP</name>
        <dbReference type="ChEBI" id="CHEBI:37563"/>
    </ligand>
</feature>
<keyword evidence="5 10" id="KW-0547">Nucleotide-binding</keyword>
<evidence type="ECO:0000256" key="1">
    <source>
        <dbReference type="ARBA" id="ARBA00022679"/>
    </source>
</evidence>
<dbReference type="FunCoup" id="M0D5A8">
    <property type="interactions" value="5"/>
</dbReference>
<feature type="binding site" evidence="10">
    <location>
        <position position="59"/>
    </location>
    <ligand>
        <name>ATP</name>
        <dbReference type="ChEBI" id="CHEBI:30616"/>
    </ligand>
</feature>
<dbReference type="CDD" id="cd05400">
    <property type="entry name" value="NT_2-5OAS_ClassI-CCAase"/>
    <property type="match status" value="1"/>
</dbReference>
<evidence type="ECO:0000256" key="3">
    <source>
        <dbReference type="ARBA" id="ARBA00022695"/>
    </source>
</evidence>
<dbReference type="PATRIC" id="fig|1227487.5.peg.2545"/>
<dbReference type="SUPFAM" id="SSF81301">
    <property type="entry name" value="Nucleotidyltransferase"/>
    <property type="match status" value="1"/>
</dbReference>
<dbReference type="PANTHER" id="PTHR39643">
    <property type="entry name" value="CCA-ADDING ENZYME"/>
    <property type="match status" value="1"/>
</dbReference>
<feature type="binding site" evidence="10">
    <location>
        <position position="145"/>
    </location>
    <ligand>
        <name>ATP</name>
        <dbReference type="ChEBI" id="CHEBI:30616"/>
    </ligand>
</feature>
<dbReference type="PROSITE" id="PS50152">
    <property type="entry name" value="25A_SYNTH_3"/>
    <property type="match status" value="1"/>
</dbReference>
<comment type="caution">
    <text evidence="14">The sequence shown here is derived from an EMBL/GenBank/DDBJ whole genome shotgun (WGS) entry which is preliminary data.</text>
</comment>
<feature type="domain" description="CCA-adding enzyme C-terminal" evidence="13">
    <location>
        <begin position="288"/>
        <end position="432"/>
    </location>
</feature>
<dbReference type="Gene3D" id="3.30.70.590">
    <property type="entry name" value="Poly(A) polymerase predicted RNA binding domain"/>
    <property type="match status" value="1"/>
</dbReference>
<dbReference type="NCBIfam" id="TIGR03671">
    <property type="entry name" value="cca_archaeal"/>
    <property type="match status" value="1"/>
</dbReference>
<keyword evidence="4 10" id="KW-0479">Metal-binding</keyword>
<dbReference type="InterPro" id="IPR002934">
    <property type="entry name" value="Polymerase_NTP_transf_dom"/>
</dbReference>
<comment type="catalytic activity">
    <reaction evidence="10">
        <text>a tRNA precursor + 2 CTP + ATP = a tRNA with a 3' CCA end + 3 diphosphate</text>
        <dbReference type="Rhea" id="RHEA:14433"/>
        <dbReference type="Rhea" id="RHEA-COMP:10465"/>
        <dbReference type="Rhea" id="RHEA-COMP:10468"/>
        <dbReference type="ChEBI" id="CHEBI:30616"/>
        <dbReference type="ChEBI" id="CHEBI:33019"/>
        <dbReference type="ChEBI" id="CHEBI:37563"/>
        <dbReference type="ChEBI" id="CHEBI:74896"/>
        <dbReference type="ChEBI" id="CHEBI:83071"/>
        <dbReference type="EC" id="2.7.7.72"/>
    </reaction>
</comment>
<gene>
    <name evidence="10" type="primary">cca</name>
    <name evidence="14" type="ORF">C474_12586</name>
</gene>
<feature type="binding site" evidence="10">
    <location>
        <position position="174"/>
    </location>
    <ligand>
        <name>ATP</name>
        <dbReference type="ChEBI" id="CHEBI:30616"/>
    </ligand>
</feature>
<feature type="domain" description="tRNA nucleotidyltransferase substrate binding" evidence="12">
    <location>
        <begin position="160"/>
        <end position="268"/>
    </location>
</feature>
<dbReference type="Proteomes" id="UP000011513">
    <property type="component" value="Unassembled WGS sequence"/>
</dbReference>
<dbReference type="OrthoDB" id="7378at2157"/>
<protein>
    <recommendedName>
        <fullName evidence="10">CCA-adding enzyme</fullName>
        <ecNumber evidence="10">2.7.7.72</ecNumber>
    </recommendedName>
    <alternativeName>
        <fullName evidence="10">CCA tRNA nucleotidyltransferase</fullName>
    </alternativeName>
    <alternativeName>
        <fullName evidence="10">tRNA CCA-pyrophosphorylase</fullName>
    </alternativeName>
    <alternativeName>
        <fullName evidence="10">tRNA adenylyl-/cytidylyl- transferase</fullName>
    </alternativeName>
    <alternativeName>
        <fullName evidence="10">tRNA nucleotidyltransferase</fullName>
    </alternativeName>
    <alternativeName>
        <fullName evidence="10">tRNA-NT</fullName>
    </alternativeName>
</protein>
<dbReference type="PIRSF" id="PIRSF005335">
    <property type="entry name" value="CCA_arch"/>
    <property type="match status" value="1"/>
</dbReference>
<feature type="binding site" evidence="10">
    <location>
        <position position="62"/>
    </location>
    <ligand>
        <name>CTP</name>
        <dbReference type="ChEBI" id="CHEBI:37563"/>
    </ligand>
</feature>
<comment type="catalytic activity">
    <reaction evidence="10">
        <text>a tRNA with a 3' CCA end + 2 CTP + ATP = a tRNA with a 3' CCACCA end + 3 diphosphate</text>
        <dbReference type="Rhea" id="RHEA:76235"/>
        <dbReference type="Rhea" id="RHEA-COMP:10468"/>
        <dbReference type="Rhea" id="RHEA-COMP:18655"/>
        <dbReference type="ChEBI" id="CHEBI:30616"/>
        <dbReference type="ChEBI" id="CHEBI:33019"/>
        <dbReference type="ChEBI" id="CHEBI:37563"/>
        <dbReference type="ChEBI" id="CHEBI:83071"/>
        <dbReference type="ChEBI" id="CHEBI:195187"/>
    </reaction>
</comment>
<dbReference type="InterPro" id="IPR015329">
    <property type="entry name" value="tRNA_NucTransf2"/>
</dbReference>
<dbReference type="Pfam" id="PF01909">
    <property type="entry name" value="NTP_transf_2"/>
    <property type="match status" value="1"/>
</dbReference>
<feature type="domain" description="Polymerase nucleotidyl transferase" evidence="11">
    <location>
        <begin position="43"/>
        <end position="143"/>
    </location>
</feature>
<keyword evidence="15" id="KW-1185">Reference proteome</keyword>
<dbReference type="InterPro" id="IPR048833">
    <property type="entry name" value="CAA_C"/>
</dbReference>
<evidence type="ECO:0000256" key="10">
    <source>
        <dbReference type="HAMAP-Rule" id="MF_01264"/>
    </source>
</evidence>
<dbReference type="Gene3D" id="3.30.460.10">
    <property type="entry name" value="Beta Polymerase, domain 2"/>
    <property type="match status" value="1"/>
</dbReference>
<feature type="binding site" evidence="10">
    <location>
        <position position="174"/>
    </location>
    <ligand>
        <name>CTP</name>
        <dbReference type="ChEBI" id="CHEBI:37563"/>
    </ligand>
</feature>
<dbReference type="Gene3D" id="3.30.70.1550">
    <property type="entry name" value="Archaeal tRNA CCA-adding enzyme catalytic domain"/>
    <property type="match status" value="1"/>
</dbReference>
<keyword evidence="6 10" id="KW-0692">RNA repair</keyword>
<dbReference type="InterPro" id="IPR006116">
    <property type="entry name" value="NT_2-5OAS_ClassI-CCAase"/>
</dbReference>
<evidence type="ECO:0000256" key="9">
    <source>
        <dbReference type="ARBA" id="ARBA00022884"/>
    </source>
</evidence>
<dbReference type="GO" id="GO:0000049">
    <property type="term" value="F:tRNA binding"/>
    <property type="evidence" value="ECO:0007669"/>
    <property type="project" value="UniProtKB-UniRule"/>
</dbReference>
<evidence type="ECO:0000256" key="5">
    <source>
        <dbReference type="ARBA" id="ARBA00022741"/>
    </source>
</evidence>
<dbReference type="GO" id="GO:0005524">
    <property type="term" value="F:ATP binding"/>
    <property type="evidence" value="ECO:0007669"/>
    <property type="project" value="UniProtKB-UniRule"/>
</dbReference>
<evidence type="ECO:0000259" key="13">
    <source>
        <dbReference type="Pfam" id="PF21133"/>
    </source>
</evidence>
<dbReference type="InterPro" id="IPR011068">
    <property type="entry name" value="NuclTrfase_I-like_C"/>
</dbReference>
<dbReference type="eggNOG" id="arCOG04249">
    <property type="taxonomic scope" value="Archaea"/>
</dbReference>
<dbReference type="GO" id="GO:0001680">
    <property type="term" value="P:tRNA 3'-terminal CCA addition"/>
    <property type="evidence" value="ECO:0007669"/>
    <property type="project" value="UniProtKB-UniRule"/>
</dbReference>
<feature type="binding site" evidence="10">
    <location>
        <position position="122"/>
    </location>
    <ligand>
        <name>Mg(2+)</name>
        <dbReference type="ChEBI" id="CHEBI:18420"/>
    </ligand>
</feature>
<feature type="binding site" evidence="10">
    <location>
        <position position="71"/>
    </location>
    <ligand>
        <name>Mg(2+)</name>
        <dbReference type="ChEBI" id="CHEBI:18420"/>
    </ligand>
</feature>
<evidence type="ECO:0000256" key="4">
    <source>
        <dbReference type="ARBA" id="ARBA00022723"/>
    </source>
</evidence>
<evidence type="ECO:0000256" key="7">
    <source>
        <dbReference type="ARBA" id="ARBA00022840"/>
    </source>
</evidence>
<evidence type="ECO:0000313" key="15">
    <source>
        <dbReference type="Proteomes" id="UP000011513"/>
    </source>
</evidence>
<feature type="binding site" evidence="10">
    <location>
        <position position="59"/>
    </location>
    <ligand>
        <name>CTP</name>
        <dbReference type="ChEBI" id="CHEBI:37563"/>
    </ligand>
</feature>
<keyword evidence="8 10" id="KW-0460">Magnesium</keyword>
<dbReference type="InterPro" id="IPR043519">
    <property type="entry name" value="NT_sf"/>
</dbReference>
<comment type="similarity">
    <text evidence="10">Belongs to the tRNA nucleotidyltransferase/poly(A) polymerase family. Archaeal CCA-adding enzyme subfamily.</text>
</comment>
<dbReference type="HAMAP" id="MF_01264">
    <property type="entry name" value="CCA_arch"/>
    <property type="match status" value="1"/>
</dbReference>
<keyword evidence="7 10" id="KW-0067">ATP-binding</keyword>
<keyword evidence="2 10" id="KW-0819">tRNA processing</keyword>
<dbReference type="SUPFAM" id="SSF81631">
    <property type="entry name" value="PAP/OAS1 substrate-binding domain"/>
    <property type="match status" value="1"/>
</dbReference>
<sequence>MPESDSEELSRVVARVRERIDPDAAERSALSEAVDALSARVGEALDELGVAADVVQVGSTARGTWLSGDRDIDLFVRFPEGTDRESLERYGLAVGNAVLPDGREEYAEHPYVTGTFEGFDVDLVPCFDVNDGASLRSAVDRTPHHNDYLQSRLDDELAAEVRVFKRFLKGIGAYGSDLRTRGFSGYLTELLVLEHGGFESLLRAAADWHPPVEFDPEGHGTRSFDDPLVVVDPTDPTRNVAAVCSAENVARFQHYARELLADPSVAPFFGGDPDPLSSEEVREHVRRRGTEPVAVVFDAPDVVEDQLYPQLYKSIAGVESELSRRGFDPVRTATFAADSAVLFVELAHRTLPSVERHGGPPVHVREHAEGFFDAYADGDAYGPFLDGDRYAVEREREFTDAVDLLESDALFEVGLGSHVESSLGEGYAVLAGEDVGTLAEEFGVELVRYFDPRP</sequence>
<comment type="cofactor">
    <cofactor evidence="10">
        <name>Mg(2+)</name>
        <dbReference type="ChEBI" id="CHEBI:18420"/>
    </cofactor>
</comment>
<dbReference type="AlphaFoldDB" id="M0D5A8"/>
<name>M0D5A8_HALPD</name>
<accession>M0D5A8</accession>
<keyword evidence="3 10" id="KW-0548">Nucleotidyltransferase</keyword>
<evidence type="ECO:0000256" key="2">
    <source>
        <dbReference type="ARBA" id="ARBA00022694"/>
    </source>
</evidence>
<dbReference type="InterPro" id="IPR042090">
    <property type="entry name" value="CCA_tRNA_nucleotrans_2"/>
</dbReference>
<dbReference type="InterPro" id="IPR008229">
    <property type="entry name" value="CCA-adding_arc"/>
</dbReference>
<dbReference type="Pfam" id="PF09249">
    <property type="entry name" value="tRNA_NucTransf2"/>
    <property type="match status" value="1"/>
</dbReference>
<dbReference type="InParanoid" id="M0D5A8"/>
<comment type="subunit">
    <text evidence="10">Homodimer.</text>
</comment>
<proteinExistence type="inferred from homology"/>
<feature type="binding site" evidence="10">
    <location>
        <position position="165"/>
    </location>
    <ligand>
        <name>ATP</name>
        <dbReference type="ChEBI" id="CHEBI:30616"/>
    </ligand>
</feature>
<evidence type="ECO:0000313" key="14">
    <source>
        <dbReference type="EMBL" id="ELZ29872.1"/>
    </source>
</evidence>
<dbReference type="EC" id="2.7.7.72" evidence="10"/>
<keyword evidence="1 10" id="KW-0808">Transferase</keyword>
<evidence type="ECO:0000256" key="6">
    <source>
        <dbReference type="ARBA" id="ARBA00022800"/>
    </source>
</evidence>
<feature type="binding site" evidence="10">
    <location>
        <position position="145"/>
    </location>
    <ligand>
        <name>CTP</name>
        <dbReference type="ChEBI" id="CHEBI:37563"/>
    </ligand>
</feature>